<dbReference type="SUPFAM" id="SSF53822">
    <property type="entry name" value="Periplasmic binding protein-like I"/>
    <property type="match status" value="1"/>
</dbReference>
<dbReference type="Proteomes" id="UP000722125">
    <property type="component" value="Unassembled WGS sequence"/>
</dbReference>
<dbReference type="RefSeq" id="WP_214346027.1">
    <property type="nucleotide sequence ID" value="NZ_JAHBOH010000001.1"/>
</dbReference>
<evidence type="ECO:0000256" key="1">
    <source>
        <dbReference type="ARBA" id="ARBA00004196"/>
    </source>
</evidence>
<keyword evidence="2 3" id="KW-0732">Signal</keyword>
<dbReference type="PANTHER" id="PTHR30036">
    <property type="entry name" value="D-XYLOSE-BINDING PERIPLASMIC PROTEIN"/>
    <property type="match status" value="1"/>
</dbReference>
<dbReference type="EMBL" id="JAHBOH010000001">
    <property type="protein sequence ID" value="MBT0993050.1"/>
    <property type="molecule type" value="Genomic_DNA"/>
</dbReference>
<proteinExistence type="predicted"/>
<evidence type="ECO:0000256" key="3">
    <source>
        <dbReference type="SAM" id="SignalP"/>
    </source>
</evidence>
<organism evidence="5 6">
    <name type="scientific">Cellulomonas fulva</name>
    <dbReference type="NCBI Taxonomy" id="2835530"/>
    <lineage>
        <taxon>Bacteria</taxon>
        <taxon>Bacillati</taxon>
        <taxon>Actinomycetota</taxon>
        <taxon>Actinomycetes</taxon>
        <taxon>Micrococcales</taxon>
        <taxon>Cellulomonadaceae</taxon>
        <taxon>Cellulomonas</taxon>
    </lineage>
</organism>
<keyword evidence="6" id="KW-1185">Reference proteome</keyword>
<comment type="subcellular location">
    <subcellularLocation>
        <location evidence="1">Cell envelope</location>
    </subcellularLocation>
</comment>
<dbReference type="InterPro" id="IPR050555">
    <property type="entry name" value="Bact_Solute-Bind_Prot2"/>
</dbReference>
<protein>
    <submittedName>
        <fullName evidence="5">Sugar-binding protein</fullName>
    </submittedName>
</protein>
<evidence type="ECO:0000313" key="5">
    <source>
        <dbReference type="EMBL" id="MBT0993050.1"/>
    </source>
</evidence>
<evidence type="ECO:0000313" key="6">
    <source>
        <dbReference type="Proteomes" id="UP000722125"/>
    </source>
</evidence>
<dbReference type="InterPro" id="IPR025997">
    <property type="entry name" value="SBP_2_dom"/>
</dbReference>
<accession>A0ABS5TV90</accession>
<dbReference type="Pfam" id="PF13407">
    <property type="entry name" value="Peripla_BP_4"/>
    <property type="match status" value="1"/>
</dbReference>
<reference evidence="5 6" key="1">
    <citation type="submission" date="2021-05" db="EMBL/GenBank/DDBJ databases">
        <title>Description of Cellulomonas sp. DKR-3 sp. nov.</title>
        <authorList>
            <person name="Dahal R.H."/>
            <person name="Chaudhary D.K."/>
        </authorList>
    </citation>
    <scope>NUCLEOTIDE SEQUENCE [LARGE SCALE GENOMIC DNA]</scope>
    <source>
        <strain evidence="5 6">DKR-3</strain>
    </source>
</reference>
<feature type="signal peptide" evidence="3">
    <location>
        <begin position="1"/>
        <end position="23"/>
    </location>
</feature>
<gene>
    <name evidence="5" type="ORF">KIN34_01925</name>
</gene>
<feature type="domain" description="Periplasmic binding protein" evidence="4">
    <location>
        <begin position="44"/>
        <end position="321"/>
    </location>
</feature>
<feature type="chain" id="PRO_5047487777" evidence="3">
    <location>
        <begin position="24"/>
        <end position="369"/>
    </location>
</feature>
<evidence type="ECO:0000256" key="2">
    <source>
        <dbReference type="ARBA" id="ARBA00022729"/>
    </source>
</evidence>
<evidence type="ECO:0000259" key="4">
    <source>
        <dbReference type="Pfam" id="PF13407"/>
    </source>
</evidence>
<sequence>MTARTTRAAALLAAGAIALTAGCGTGGQAAGQTGAAGEDETPLVGIAMPTTVQTRWVADGDNLSQQFGSLGFDVEMQYADDDPAAQAEQIGRMLEDGADALVVGAVDGTALKAVLAQAGDAGVPVVSYDRLIRDSGDVDFYASFDNRRVGVLQATSLLQGIGVLDEQGAPTGDEGPFAVELFAGSPDDNNATVFYDGAMSVLTPYLESGVLVVPSKQVEREDVAIAGWKAEVAGERMTSLLAPYTHGTRLAGVLAPNDGIAQAVLAATADLGYTPVVPGQDAEVPAVRSVADGAQYSTVYKDTRQLAEVTVQMVQALLHGTEPEVNDTTSYDNGVGVVPAYLLPPQLVTQDNYQAVLIDSGYYSAKEIG</sequence>
<dbReference type="PANTHER" id="PTHR30036:SF1">
    <property type="entry name" value="D-XYLOSE-BINDING PERIPLASMIC PROTEIN"/>
    <property type="match status" value="1"/>
</dbReference>
<dbReference type="Gene3D" id="3.40.50.2300">
    <property type="match status" value="2"/>
</dbReference>
<dbReference type="CDD" id="cd19994">
    <property type="entry name" value="PBP1_ChvE"/>
    <property type="match status" value="1"/>
</dbReference>
<comment type="caution">
    <text evidence="5">The sequence shown here is derived from an EMBL/GenBank/DDBJ whole genome shotgun (WGS) entry which is preliminary data.</text>
</comment>
<dbReference type="InterPro" id="IPR028082">
    <property type="entry name" value="Peripla_BP_I"/>
</dbReference>
<dbReference type="PROSITE" id="PS51257">
    <property type="entry name" value="PROKAR_LIPOPROTEIN"/>
    <property type="match status" value="1"/>
</dbReference>
<name>A0ABS5TV90_9CELL</name>